<organism evidence="2 3">
    <name type="scientific">Roridomyces roridus</name>
    <dbReference type="NCBI Taxonomy" id="1738132"/>
    <lineage>
        <taxon>Eukaryota</taxon>
        <taxon>Fungi</taxon>
        <taxon>Dikarya</taxon>
        <taxon>Basidiomycota</taxon>
        <taxon>Agaricomycotina</taxon>
        <taxon>Agaricomycetes</taxon>
        <taxon>Agaricomycetidae</taxon>
        <taxon>Agaricales</taxon>
        <taxon>Marasmiineae</taxon>
        <taxon>Mycenaceae</taxon>
        <taxon>Roridomyces</taxon>
    </lineage>
</organism>
<accession>A0AAD7AZR3</accession>
<dbReference type="Proteomes" id="UP001221142">
    <property type="component" value="Unassembled WGS sequence"/>
</dbReference>
<feature type="compositionally biased region" description="Basic and acidic residues" evidence="1">
    <location>
        <begin position="65"/>
        <end position="75"/>
    </location>
</feature>
<sequence>MAAAGHIAAIFVITSSANGRAWIWAGIGVHRGNACGRIGSSGRVCDLYATARQQGERLQMTTHESPGESERRACR</sequence>
<evidence type="ECO:0000313" key="2">
    <source>
        <dbReference type="EMBL" id="KAJ7605762.1"/>
    </source>
</evidence>
<keyword evidence="3" id="KW-1185">Reference proteome</keyword>
<protein>
    <submittedName>
        <fullName evidence="2">Uncharacterized protein</fullName>
    </submittedName>
</protein>
<dbReference type="EMBL" id="JARKIF010000067">
    <property type="protein sequence ID" value="KAJ7605762.1"/>
    <property type="molecule type" value="Genomic_DNA"/>
</dbReference>
<evidence type="ECO:0000256" key="1">
    <source>
        <dbReference type="SAM" id="MobiDB-lite"/>
    </source>
</evidence>
<feature type="non-terminal residue" evidence="2">
    <location>
        <position position="75"/>
    </location>
</feature>
<dbReference type="AlphaFoldDB" id="A0AAD7AZR3"/>
<reference evidence="2" key="1">
    <citation type="submission" date="2023-03" db="EMBL/GenBank/DDBJ databases">
        <title>Massive genome expansion in bonnet fungi (Mycena s.s.) driven by repeated elements and novel gene families across ecological guilds.</title>
        <authorList>
            <consortium name="Lawrence Berkeley National Laboratory"/>
            <person name="Harder C.B."/>
            <person name="Miyauchi S."/>
            <person name="Viragh M."/>
            <person name="Kuo A."/>
            <person name="Thoen E."/>
            <person name="Andreopoulos B."/>
            <person name="Lu D."/>
            <person name="Skrede I."/>
            <person name="Drula E."/>
            <person name="Henrissat B."/>
            <person name="Morin E."/>
            <person name="Kohler A."/>
            <person name="Barry K."/>
            <person name="LaButti K."/>
            <person name="Morin E."/>
            <person name="Salamov A."/>
            <person name="Lipzen A."/>
            <person name="Mereny Z."/>
            <person name="Hegedus B."/>
            <person name="Baldrian P."/>
            <person name="Stursova M."/>
            <person name="Weitz H."/>
            <person name="Taylor A."/>
            <person name="Grigoriev I.V."/>
            <person name="Nagy L.G."/>
            <person name="Martin F."/>
            <person name="Kauserud H."/>
        </authorList>
    </citation>
    <scope>NUCLEOTIDE SEQUENCE</scope>
    <source>
        <strain evidence="2">9284</strain>
    </source>
</reference>
<comment type="caution">
    <text evidence="2">The sequence shown here is derived from an EMBL/GenBank/DDBJ whole genome shotgun (WGS) entry which is preliminary data.</text>
</comment>
<feature type="region of interest" description="Disordered" evidence="1">
    <location>
        <begin position="56"/>
        <end position="75"/>
    </location>
</feature>
<gene>
    <name evidence="2" type="ORF">FB45DRAFT_951883</name>
</gene>
<evidence type="ECO:0000313" key="3">
    <source>
        <dbReference type="Proteomes" id="UP001221142"/>
    </source>
</evidence>
<proteinExistence type="predicted"/>
<name>A0AAD7AZR3_9AGAR</name>